<evidence type="ECO:0000313" key="2">
    <source>
        <dbReference type="EMBL" id="GLC62300.1"/>
    </source>
</evidence>
<feature type="compositionally biased region" description="Pro residues" evidence="1">
    <location>
        <begin position="53"/>
        <end position="77"/>
    </location>
</feature>
<feature type="region of interest" description="Disordered" evidence="1">
    <location>
        <begin position="182"/>
        <end position="203"/>
    </location>
</feature>
<reference evidence="2 3" key="1">
    <citation type="journal article" date="2023" name="Commun. Biol.">
        <title>Reorganization of the ancestral sex-determining regions during the evolution of trioecy in Pleodorina starrii.</title>
        <authorList>
            <person name="Takahashi K."/>
            <person name="Suzuki S."/>
            <person name="Kawai-Toyooka H."/>
            <person name="Yamamoto K."/>
            <person name="Hamaji T."/>
            <person name="Ootsuki R."/>
            <person name="Yamaguchi H."/>
            <person name="Kawachi M."/>
            <person name="Higashiyama T."/>
            <person name="Nozaki H."/>
        </authorList>
    </citation>
    <scope>NUCLEOTIDE SEQUENCE [LARGE SCALE GENOMIC DNA]</scope>
    <source>
        <strain evidence="2 3">NIES-4479</strain>
    </source>
</reference>
<comment type="caution">
    <text evidence="2">The sequence shown here is derived from an EMBL/GenBank/DDBJ whole genome shotgun (WGS) entry which is preliminary data.</text>
</comment>
<protein>
    <submittedName>
        <fullName evidence="2">Uncharacterized protein</fullName>
    </submittedName>
</protein>
<sequence length="203" mass="21419">MEHRCFSPGDSVVRQGSSPGSRTVDRQRAASGLRGRHPHRVPAREQQGAGPAGGPPRSPSVCRPRPPAPPHPAPPGPVGGAVRPRASGGSTDVRGTVDDDRIGAVQARLARHAVERAGLDAARVWWHCFQLGGEAGMLEVDAYLHGCLRLPAAHRDLLARAVNGLVRDAPVARVPFSWEIDAGSRDDAGPQDRGSAPGLWPRA</sequence>
<keyword evidence="3" id="KW-1185">Reference proteome</keyword>
<evidence type="ECO:0000313" key="3">
    <source>
        <dbReference type="Proteomes" id="UP001165080"/>
    </source>
</evidence>
<name>A0A9W6C2K3_9CHLO</name>
<accession>A0A9W6C2K3</accession>
<proteinExistence type="predicted"/>
<dbReference type="AlphaFoldDB" id="A0A9W6C2K3"/>
<dbReference type="EMBL" id="BRXU01000063">
    <property type="protein sequence ID" value="GLC62300.1"/>
    <property type="molecule type" value="Genomic_DNA"/>
</dbReference>
<gene>
    <name evidence="2" type="primary">PLESTB003274</name>
    <name evidence="2" type="ORF">PLESTB_001868100</name>
</gene>
<dbReference type="Proteomes" id="UP001165080">
    <property type="component" value="Unassembled WGS sequence"/>
</dbReference>
<evidence type="ECO:0000256" key="1">
    <source>
        <dbReference type="SAM" id="MobiDB-lite"/>
    </source>
</evidence>
<feature type="region of interest" description="Disordered" evidence="1">
    <location>
        <begin position="1"/>
        <end position="99"/>
    </location>
</feature>
<organism evidence="2 3">
    <name type="scientific">Pleodorina starrii</name>
    <dbReference type="NCBI Taxonomy" id="330485"/>
    <lineage>
        <taxon>Eukaryota</taxon>
        <taxon>Viridiplantae</taxon>
        <taxon>Chlorophyta</taxon>
        <taxon>core chlorophytes</taxon>
        <taxon>Chlorophyceae</taxon>
        <taxon>CS clade</taxon>
        <taxon>Chlamydomonadales</taxon>
        <taxon>Volvocaceae</taxon>
        <taxon>Pleodorina</taxon>
    </lineage>
</organism>